<evidence type="ECO:0000313" key="2">
    <source>
        <dbReference type="EMBL" id="MPQ43210.1"/>
    </source>
</evidence>
<accession>A0A6I1MJE5</accession>
<name>A0A6I1MJE5_9CLOT</name>
<reference evidence="2 3" key="1">
    <citation type="submission" date="2019-10" db="EMBL/GenBank/DDBJ databases">
        <title>The Genome Sequence of Clostridium tarantellae Isolated from Fish Brain.</title>
        <authorList>
            <person name="Bano L."/>
            <person name="Kiel M."/>
            <person name="Sales G."/>
            <person name="Doxey A.C."/>
            <person name="Mansfield M.J."/>
            <person name="Schiavone M."/>
            <person name="Rossetto O."/>
            <person name="Pirazzini M."/>
            <person name="Dobrindt U."/>
            <person name="Montecucco C."/>
        </authorList>
    </citation>
    <scope>NUCLEOTIDE SEQUENCE [LARGE SCALE GENOMIC DNA]</scope>
    <source>
        <strain evidence="2 3">DSM 3997</strain>
    </source>
</reference>
<dbReference type="AlphaFoldDB" id="A0A6I1MJE5"/>
<sequence length="295" mass="34569">MKIFMENLEKIKGFLDFIKSNKDNEELVNDTTKQIINEITLSTEHRLKLEKDLKEKNKEICELKDVVKSSQLKIKELEEQVLVCPNIQEESNKLDLDEIKGLLETLAQQQCNLSISFQGLKEVSCKQAENSRESIKVLKDNINLINKVSKQNAETNKKLRKVDEQNITLTEKIEYSVEQMEFNNKNIIETVTEMISRNTEDSSELKETIIMDVNEIKENLIKENQNLLNSKTEEFNNHNKEREKIIKELYANSEEKYLEIDKKINKHGNRITNLEDDNNTLNKFFTKMKGVFHND</sequence>
<dbReference type="RefSeq" id="WP_152888525.1">
    <property type="nucleotide sequence ID" value="NZ_WHJC01000048.1"/>
</dbReference>
<evidence type="ECO:0000256" key="1">
    <source>
        <dbReference type="SAM" id="Coils"/>
    </source>
</evidence>
<proteinExistence type="predicted"/>
<comment type="caution">
    <text evidence="2">The sequence shown here is derived from an EMBL/GenBank/DDBJ whole genome shotgun (WGS) entry which is preliminary data.</text>
</comment>
<organism evidence="2 3">
    <name type="scientific">Clostridium tarantellae</name>
    <dbReference type="NCBI Taxonomy" id="39493"/>
    <lineage>
        <taxon>Bacteria</taxon>
        <taxon>Bacillati</taxon>
        <taxon>Bacillota</taxon>
        <taxon>Clostridia</taxon>
        <taxon>Eubacteriales</taxon>
        <taxon>Clostridiaceae</taxon>
        <taxon>Clostridium</taxon>
    </lineage>
</organism>
<evidence type="ECO:0000313" key="3">
    <source>
        <dbReference type="Proteomes" id="UP000430345"/>
    </source>
</evidence>
<dbReference type="Proteomes" id="UP000430345">
    <property type="component" value="Unassembled WGS sequence"/>
</dbReference>
<keyword evidence="1" id="KW-0175">Coiled coil</keyword>
<gene>
    <name evidence="2" type="ORF">GBZ86_05465</name>
</gene>
<feature type="coiled-coil region" evidence="1">
    <location>
        <begin position="210"/>
        <end position="248"/>
    </location>
</feature>
<keyword evidence="3" id="KW-1185">Reference proteome</keyword>
<protein>
    <submittedName>
        <fullName evidence="2">Uncharacterized protein</fullName>
    </submittedName>
</protein>
<dbReference type="EMBL" id="WHJC01000048">
    <property type="protein sequence ID" value="MPQ43210.1"/>
    <property type="molecule type" value="Genomic_DNA"/>
</dbReference>